<keyword evidence="2" id="KW-1185">Reference proteome</keyword>
<accession>A0AAV4GJH1</accession>
<dbReference type="AlphaFoldDB" id="A0AAV4GJH1"/>
<evidence type="ECO:0000313" key="1">
    <source>
        <dbReference type="EMBL" id="GFR84816.1"/>
    </source>
</evidence>
<comment type="caution">
    <text evidence="1">The sequence shown here is derived from an EMBL/GenBank/DDBJ whole genome shotgun (WGS) entry which is preliminary data.</text>
</comment>
<protein>
    <submittedName>
        <fullName evidence="1">PiggyBac transposable element-derived protein 4</fullName>
    </submittedName>
</protein>
<dbReference type="Proteomes" id="UP000762676">
    <property type="component" value="Unassembled WGS sequence"/>
</dbReference>
<dbReference type="EMBL" id="BMAT01012059">
    <property type="protein sequence ID" value="GFR84816.1"/>
    <property type="molecule type" value="Genomic_DNA"/>
</dbReference>
<reference evidence="1 2" key="1">
    <citation type="journal article" date="2021" name="Elife">
        <title>Chloroplast acquisition without the gene transfer in kleptoplastic sea slugs, Plakobranchus ocellatus.</title>
        <authorList>
            <person name="Maeda T."/>
            <person name="Takahashi S."/>
            <person name="Yoshida T."/>
            <person name="Shimamura S."/>
            <person name="Takaki Y."/>
            <person name="Nagai Y."/>
            <person name="Toyoda A."/>
            <person name="Suzuki Y."/>
            <person name="Arimoto A."/>
            <person name="Ishii H."/>
            <person name="Satoh N."/>
            <person name="Nishiyama T."/>
            <person name="Hasebe M."/>
            <person name="Maruyama T."/>
            <person name="Minagawa J."/>
            <person name="Obokata J."/>
            <person name="Shigenobu S."/>
        </authorList>
    </citation>
    <scope>NUCLEOTIDE SEQUENCE [LARGE SCALE GENOMIC DNA]</scope>
</reference>
<name>A0AAV4GJH1_9GAST</name>
<organism evidence="1 2">
    <name type="scientific">Elysia marginata</name>
    <dbReference type="NCBI Taxonomy" id="1093978"/>
    <lineage>
        <taxon>Eukaryota</taxon>
        <taxon>Metazoa</taxon>
        <taxon>Spiralia</taxon>
        <taxon>Lophotrochozoa</taxon>
        <taxon>Mollusca</taxon>
        <taxon>Gastropoda</taxon>
        <taxon>Heterobranchia</taxon>
        <taxon>Euthyneura</taxon>
        <taxon>Panpulmonata</taxon>
        <taxon>Sacoglossa</taxon>
        <taxon>Placobranchoidea</taxon>
        <taxon>Plakobranchidae</taxon>
        <taxon>Elysia</taxon>
    </lineage>
</organism>
<gene>
    <name evidence="1" type="ORF">ElyMa_006011800</name>
</gene>
<evidence type="ECO:0000313" key="2">
    <source>
        <dbReference type="Proteomes" id="UP000762676"/>
    </source>
</evidence>
<proteinExistence type="predicted"/>
<sequence>MDQMTHAFTTKRKTKCWPPIMFFNVLDLASIASRVALRMKYPVDTCSHKDNRQRFNIDIGTSLALAPISCAIFTEPCEAEHLYFLGHCSS</sequence>